<feature type="transmembrane region" description="Helical" evidence="8">
    <location>
        <begin position="270"/>
        <end position="289"/>
    </location>
</feature>
<evidence type="ECO:0000256" key="6">
    <source>
        <dbReference type="ARBA" id="ARBA00022989"/>
    </source>
</evidence>
<dbReference type="EMBL" id="VDUX01000003">
    <property type="protein sequence ID" value="TXL61584.1"/>
    <property type="molecule type" value="Genomic_DNA"/>
</dbReference>
<feature type="transmembrane region" description="Helical" evidence="8">
    <location>
        <begin position="187"/>
        <end position="207"/>
    </location>
</feature>
<reference evidence="9 10" key="1">
    <citation type="submission" date="2019-06" db="EMBL/GenBank/DDBJ databases">
        <title>Aeromicrobium sp. nov., isolated from a maize field.</title>
        <authorList>
            <person name="Lin S.-Y."/>
            <person name="Tsai C.-F."/>
            <person name="Young C.-C."/>
        </authorList>
    </citation>
    <scope>NUCLEOTIDE SEQUENCE [LARGE SCALE GENOMIC DNA]</scope>
    <source>
        <strain evidence="9 10">CC-CFT486</strain>
    </source>
</reference>
<evidence type="ECO:0000256" key="8">
    <source>
        <dbReference type="SAM" id="Phobius"/>
    </source>
</evidence>
<feature type="transmembrane region" description="Helical" evidence="8">
    <location>
        <begin position="101"/>
        <end position="122"/>
    </location>
</feature>
<protein>
    <submittedName>
        <fullName evidence="9">AI-2E family transporter</fullName>
    </submittedName>
</protein>
<evidence type="ECO:0000313" key="9">
    <source>
        <dbReference type="EMBL" id="TXL61584.1"/>
    </source>
</evidence>
<evidence type="ECO:0000256" key="5">
    <source>
        <dbReference type="ARBA" id="ARBA00022692"/>
    </source>
</evidence>
<evidence type="ECO:0000313" key="10">
    <source>
        <dbReference type="Proteomes" id="UP000321571"/>
    </source>
</evidence>
<proteinExistence type="inferred from homology"/>
<organism evidence="9 10">
    <name type="scientific">Aeromicrobium terrae</name>
    <dbReference type="NCBI Taxonomy" id="2498846"/>
    <lineage>
        <taxon>Bacteria</taxon>
        <taxon>Bacillati</taxon>
        <taxon>Actinomycetota</taxon>
        <taxon>Actinomycetes</taxon>
        <taxon>Propionibacteriales</taxon>
        <taxon>Nocardioidaceae</taxon>
        <taxon>Aeromicrobium</taxon>
    </lineage>
</organism>
<keyword evidence="10" id="KW-1185">Reference proteome</keyword>
<keyword evidence="4" id="KW-1003">Cell membrane</keyword>
<gene>
    <name evidence="9" type="ORF">FHP06_08860</name>
</gene>
<dbReference type="Proteomes" id="UP000321571">
    <property type="component" value="Unassembled WGS sequence"/>
</dbReference>
<evidence type="ECO:0000256" key="2">
    <source>
        <dbReference type="ARBA" id="ARBA00009773"/>
    </source>
</evidence>
<evidence type="ECO:0000256" key="3">
    <source>
        <dbReference type="ARBA" id="ARBA00022448"/>
    </source>
</evidence>
<comment type="caution">
    <text evidence="9">The sequence shown here is derived from an EMBL/GenBank/DDBJ whole genome shotgun (WGS) entry which is preliminary data.</text>
</comment>
<dbReference type="GO" id="GO:0005886">
    <property type="term" value="C:plasma membrane"/>
    <property type="evidence" value="ECO:0007669"/>
    <property type="project" value="UniProtKB-SubCell"/>
</dbReference>
<accession>A0A5C8NI74</accession>
<sequence length="395" mass="41975">MGATFRGRAYAFQHRAAGLCSRSLGAVEDSSRRSVQIPIGVEIATAWAWRLLIIAAAGLLGIWFLRYFSEITVPVAIAVLGTALTINAVDWLEDHGIPRLAATFMVVLFMLLAFFGMLALVGQQLSTQVSDLKANVVEGITQVQDWAKDGPLDLSDAQLQSWIDDAKASISSSDTSLLTRIGEVGTTLTHIVAGFFIALFSAFFFLYEGDRIWSWVVALFPQAARERVHTSGQTAWRSLTAFVRATVIVALTDALGIAFAAWALGVPLTLAIGVLVFLGAFVPIVGALVSGMVAVLVALVAQGPWTALFMLLAVVAVQQFESHVLQPFLMGKIVAVHPLAIIIAIASGVVVAGVVGALIAVPLAACLNGVVRHLAVTAREFQSDPEELPPELGHA</sequence>
<name>A0A5C8NI74_9ACTN</name>
<dbReference type="GO" id="GO:0055085">
    <property type="term" value="P:transmembrane transport"/>
    <property type="evidence" value="ECO:0007669"/>
    <property type="project" value="TreeGrafter"/>
</dbReference>
<keyword evidence="3" id="KW-0813">Transport</keyword>
<evidence type="ECO:0000256" key="4">
    <source>
        <dbReference type="ARBA" id="ARBA00022475"/>
    </source>
</evidence>
<dbReference type="AlphaFoldDB" id="A0A5C8NI74"/>
<comment type="similarity">
    <text evidence="2">Belongs to the autoinducer-2 exporter (AI-2E) (TC 2.A.86) family.</text>
</comment>
<evidence type="ECO:0000256" key="7">
    <source>
        <dbReference type="ARBA" id="ARBA00023136"/>
    </source>
</evidence>
<comment type="subcellular location">
    <subcellularLocation>
        <location evidence="1">Cell membrane</location>
        <topology evidence="1">Multi-pass membrane protein</topology>
    </subcellularLocation>
</comment>
<dbReference type="Pfam" id="PF01594">
    <property type="entry name" value="AI-2E_transport"/>
    <property type="match status" value="1"/>
</dbReference>
<feature type="transmembrane region" description="Helical" evidence="8">
    <location>
        <begin position="340"/>
        <end position="365"/>
    </location>
</feature>
<feature type="transmembrane region" description="Helical" evidence="8">
    <location>
        <begin position="241"/>
        <end position="264"/>
    </location>
</feature>
<evidence type="ECO:0000256" key="1">
    <source>
        <dbReference type="ARBA" id="ARBA00004651"/>
    </source>
</evidence>
<keyword evidence="7 8" id="KW-0472">Membrane</keyword>
<dbReference type="InterPro" id="IPR002549">
    <property type="entry name" value="AI-2E-like"/>
</dbReference>
<dbReference type="PANTHER" id="PTHR21716:SF53">
    <property type="entry name" value="PERMEASE PERM-RELATED"/>
    <property type="match status" value="1"/>
</dbReference>
<keyword evidence="5 8" id="KW-0812">Transmembrane</keyword>
<dbReference type="PANTHER" id="PTHR21716">
    <property type="entry name" value="TRANSMEMBRANE PROTEIN"/>
    <property type="match status" value="1"/>
</dbReference>
<feature type="transmembrane region" description="Helical" evidence="8">
    <location>
        <begin position="296"/>
        <end position="320"/>
    </location>
</feature>
<dbReference type="OrthoDB" id="9784366at2"/>
<feature type="transmembrane region" description="Helical" evidence="8">
    <location>
        <begin position="47"/>
        <end position="65"/>
    </location>
</feature>
<feature type="transmembrane region" description="Helical" evidence="8">
    <location>
        <begin position="71"/>
        <end position="89"/>
    </location>
</feature>
<keyword evidence="6 8" id="KW-1133">Transmembrane helix</keyword>